<sequence>MGDSPMSASTQVLFDEPGPKGKRNNVILSIASGVLLVGVVAFVVWKFSSAGQLDAAKWEPFAYATIQKALFKGLLATLKVAVVASVLALILGVVFALLRLSSKKWISVPATLVLEFFRGLPVLLLIFATYLLFGKTIGSFWPVVIGLTLYNGMVIAEVVRAGILAVPRGQREAAQSIGLSDSQTMSLVLMPQAFRAMMPTLIAQIVVLLKDSALGYMVTYQDLLHQVNVIGRQYGNLLPTFIVGAVIYIAINLVVAGIARWLESRMQRKTSATTGTSKGED</sequence>
<dbReference type="PANTHER" id="PTHR30614:SF21">
    <property type="entry name" value="AMINO ACID ABC TRANSPORTER PERMEASE"/>
    <property type="match status" value="1"/>
</dbReference>
<evidence type="ECO:0000256" key="7">
    <source>
        <dbReference type="RuleBase" id="RU363032"/>
    </source>
</evidence>
<feature type="transmembrane region" description="Helical" evidence="7">
    <location>
        <begin position="26"/>
        <end position="45"/>
    </location>
</feature>
<evidence type="ECO:0000259" key="8">
    <source>
        <dbReference type="PROSITE" id="PS50928"/>
    </source>
</evidence>
<feature type="transmembrane region" description="Helical" evidence="7">
    <location>
        <begin position="139"/>
        <end position="166"/>
    </location>
</feature>
<proteinExistence type="inferred from homology"/>
<dbReference type="Pfam" id="PF00528">
    <property type="entry name" value="BPD_transp_1"/>
    <property type="match status" value="1"/>
</dbReference>
<dbReference type="Gene3D" id="1.10.3720.10">
    <property type="entry name" value="MetI-like"/>
    <property type="match status" value="1"/>
</dbReference>
<dbReference type="InterPro" id="IPR000515">
    <property type="entry name" value="MetI-like"/>
</dbReference>
<comment type="subcellular location">
    <subcellularLocation>
        <location evidence="1 7">Cell membrane</location>
        <topology evidence="1 7">Multi-pass membrane protein</topology>
    </subcellularLocation>
</comment>
<dbReference type="InterPro" id="IPR043429">
    <property type="entry name" value="ArtM/GltK/GlnP/TcyL/YhdX-like"/>
</dbReference>
<evidence type="ECO:0000256" key="6">
    <source>
        <dbReference type="ARBA" id="ARBA00023136"/>
    </source>
</evidence>
<feature type="transmembrane region" description="Helical" evidence="7">
    <location>
        <begin position="80"/>
        <end position="100"/>
    </location>
</feature>
<dbReference type="Proteomes" id="UP000809290">
    <property type="component" value="Unassembled WGS sequence"/>
</dbReference>
<feature type="domain" description="ABC transmembrane type-1" evidence="8">
    <location>
        <begin position="74"/>
        <end position="259"/>
    </location>
</feature>
<feature type="transmembrane region" description="Helical" evidence="7">
    <location>
        <begin position="241"/>
        <end position="262"/>
    </location>
</feature>
<gene>
    <name evidence="9" type="ORF">JOE56_002016</name>
</gene>
<feature type="transmembrane region" description="Helical" evidence="7">
    <location>
        <begin position="112"/>
        <end position="133"/>
    </location>
</feature>
<comment type="caution">
    <text evidence="9">The sequence shown here is derived from an EMBL/GenBank/DDBJ whole genome shotgun (WGS) entry which is preliminary data.</text>
</comment>
<reference evidence="9 10" key="1">
    <citation type="submission" date="2021-01" db="EMBL/GenBank/DDBJ databases">
        <title>Sequencing the genomes of 1000 actinobacteria strains.</title>
        <authorList>
            <person name="Klenk H.-P."/>
        </authorList>
    </citation>
    <scope>NUCLEOTIDE SEQUENCE [LARGE SCALE GENOMIC DNA]</scope>
    <source>
        <strain evidence="9 10">DSM 13657</strain>
    </source>
</reference>
<evidence type="ECO:0000313" key="9">
    <source>
        <dbReference type="EMBL" id="MBM7817322.1"/>
    </source>
</evidence>
<comment type="similarity">
    <text evidence="7">Belongs to the binding-protein-dependent transport system permease family.</text>
</comment>
<keyword evidence="10" id="KW-1185">Reference proteome</keyword>
<dbReference type="InterPro" id="IPR010065">
    <property type="entry name" value="AA_ABC_transptr_permease_3TM"/>
</dbReference>
<name>A0ABS2SM24_9MICO</name>
<evidence type="ECO:0000256" key="3">
    <source>
        <dbReference type="ARBA" id="ARBA00022475"/>
    </source>
</evidence>
<organism evidence="9 10">
    <name type="scientific">Brevibacterium paucivorans</name>
    <dbReference type="NCBI Taxonomy" id="170994"/>
    <lineage>
        <taxon>Bacteria</taxon>
        <taxon>Bacillati</taxon>
        <taxon>Actinomycetota</taxon>
        <taxon>Actinomycetes</taxon>
        <taxon>Micrococcales</taxon>
        <taxon>Brevibacteriaceae</taxon>
        <taxon>Brevibacterium</taxon>
    </lineage>
</organism>
<keyword evidence="2 7" id="KW-0813">Transport</keyword>
<dbReference type="InterPro" id="IPR035906">
    <property type="entry name" value="MetI-like_sf"/>
</dbReference>
<evidence type="ECO:0000256" key="4">
    <source>
        <dbReference type="ARBA" id="ARBA00022692"/>
    </source>
</evidence>
<dbReference type="SUPFAM" id="SSF161098">
    <property type="entry name" value="MetI-like"/>
    <property type="match status" value="1"/>
</dbReference>
<dbReference type="CDD" id="cd06261">
    <property type="entry name" value="TM_PBP2"/>
    <property type="match status" value="1"/>
</dbReference>
<accession>A0ABS2SM24</accession>
<evidence type="ECO:0000313" key="10">
    <source>
        <dbReference type="Proteomes" id="UP000809290"/>
    </source>
</evidence>
<evidence type="ECO:0000256" key="2">
    <source>
        <dbReference type="ARBA" id="ARBA00022448"/>
    </source>
</evidence>
<dbReference type="PROSITE" id="PS50928">
    <property type="entry name" value="ABC_TM1"/>
    <property type="match status" value="1"/>
</dbReference>
<dbReference type="EMBL" id="JAFBCP010000001">
    <property type="protein sequence ID" value="MBM7817322.1"/>
    <property type="molecule type" value="Genomic_DNA"/>
</dbReference>
<keyword evidence="6 7" id="KW-0472">Membrane</keyword>
<keyword evidence="5 7" id="KW-1133">Transmembrane helix</keyword>
<keyword evidence="3" id="KW-1003">Cell membrane</keyword>
<evidence type="ECO:0000256" key="5">
    <source>
        <dbReference type="ARBA" id="ARBA00022989"/>
    </source>
</evidence>
<keyword evidence="4 7" id="KW-0812">Transmembrane</keyword>
<dbReference type="NCBIfam" id="TIGR01726">
    <property type="entry name" value="HEQRo_perm_3TM"/>
    <property type="match status" value="1"/>
</dbReference>
<dbReference type="PANTHER" id="PTHR30614">
    <property type="entry name" value="MEMBRANE COMPONENT OF AMINO ACID ABC TRANSPORTER"/>
    <property type="match status" value="1"/>
</dbReference>
<evidence type="ECO:0000256" key="1">
    <source>
        <dbReference type="ARBA" id="ARBA00004651"/>
    </source>
</evidence>
<protein>
    <submittedName>
        <fullName evidence="9">Glutamate transport system permease protein</fullName>
    </submittedName>
</protein>
<feature type="transmembrane region" description="Helical" evidence="7">
    <location>
        <begin position="187"/>
        <end position="209"/>
    </location>
</feature>